<dbReference type="Proteomes" id="UP001459277">
    <property type="component" value="Unassembled WGS sequence"/>
</dbReference>
<evidence type="ECO:0000256" key="2">
    <source>
        <dbReference type="SAM" id="MobiDB-lite"/>
    </source>
</evidence>
<proteinExistence type="predicted"/>
<feature type="coiled-coil region" evidence="1">
    <location>
        <begin position="467"/>
        <end position="494"/>
    </location>
</feature>
<feature type="region of interest" description="Disordered" evidence="2">
    <location>
        <begin position="295"/>
        <end position="318"/>
    </location>
</feature>
<keyword evidence="1" id="KW-0175">Coiled coil</keyword>
<keyword evidence="5" id="KW-1185">Reference proteome</keyword>
<feature type="domain" description="Aminotransferase-like plant mobile" evidence="3">
    <location>
        <begin position="134"/>
        <end position="206"/>
    </location>
</feature>
<comment type="caution">
    <text evidence="4">The sequence shown here is derived from an EMBL/GenBank/DDBJ whole genome shotgun (WGS) entry which is preliminary data.</text>
</comment>
<gene>
    <name evidence="4" type="ORF">SO802_005959</name>
</gene>
<feature type="region of interest" description="Disordered" evidence="2">
    <location>
        <begin position="359"/>
        <end position="388"/>
    </location>
</feature>
<dbReference type="InterPro" id="IPR019557">
    <property type="entry name" value="AminoTfrase-like_pln_mobile"/>
</dbReference>
<evidence type="ECO:0000259" key="3">
    <source>
        <dbReference type="Pfam" id="PF10536"/>
    </source>
</evidence>
<dbReference type="EMBL" id="JAZDWU010000002">
    <property type="protein sequence ID" value="KAL0010851.1"/>
    <property type="molecule type" value="Genomic_DNA"/>
</dbReference>
<accession>A0AAW2DQ49</accession>
<evidence type="ECO:0000256" key="1">
    <source>
        <dbReference type="SAM" id="Coils"/>
    </source>
</evidence>
<reference evidence="4 5" key="1">
    <citation type="submission" date="2024-01" db="EMBL/GenBank/DDBJ databases">
        <title>A telomere-to-telomere, gap-free genome of sweet tea (Lithocarpus litseifolius).</title>
        <authorList>
            <person name="Zhou J."/>
        </authorList>
    </citation>
    <scope>NUCLEOTIDE SEQUENCE [LARGE SCALE GENOMIC DNA]</scope>
    <source>
        <strain evidence="4">Zhou-2022a</strain>
        <tissue evidence="4">Leaf</tissue>
    </source>
</reference>
<sequence length="510" mass="56651">MIYPLRPWVERLPILKRRKGGRDPSSECPPFIDPWYDTHIHFSVMSGNYLSPPPSRVWLSLYHCDSEVSWAPLASSIPDLDIRQGTLLPMPILFEFGSGTSLGWKEWVDTELSDMGFMIVLQRASVLIAIISSQCLSNYRDLFNLHHLVRWWCSTTHTFFLSYGEITITLEDMANQLLQPILGDMKLNDIELSAKEEAVKAKLKKGVSGNAKLKLFGHPIVEFLNKEVGFSWRAFRNLGNGFTCADLVMGPFLATAGTTTPLTGFDERGITYLAATNAGWLPYLAHKVVNLPTPTKKGLVSQSAKPKSTKKGDDSSETCSNIVQYKEGLPPIDNIVLENTPPPSVRTCSSKRFTAARPRPPTLKPFVDAPPSSRTCGSKRKTCPPTPSAIVEKRVSDSDEATDDEQRAEAMGIPPWSFCAGALPQVAGCVMNDIEHNFINTISVERILQWRATIQELICVGKIQPVVNAIDTRIKNLKKEVANLEARHERLLFGVTGPSHFEDQSLISGF</sequence>
<evidence type="ECO:0000313" key="5">
    <source>
        <dbReference type="Proteomes" id="UP001459277"/>
    </source>
</evidence>
<name>A0AAW2DQ49_9ROSI</name>
<dbReference type="AlphaFoldDB" id="A0AAW2DQ49"/>
<protein>
    <recommendedName>
        <fullName evidence="3">Aminotransferase-like plant mobile domain-containing protein</fullName>
    </recommendedName>
</protein>
<dbReference type="Pfam" id="PF10536">
    <property type="entry name" value="PMD"/>
    <property type="match status" value="1"/>
</dbReference>
<organism evidence="4 5">
    <name type="scientific">Lithocarpus litseifolius</name>
    <dbReference type="NCBI Taxonomy" id="425828"/>
    <lineage>
        <taxon>Eukaryota</taxon>
        <taxon>Viridiplantae</taxon>
        <taxon>Streptophyta</taxon>
        <taxon>Embryophyta</taxon>
        <taxon>Tracheophyta</taxon>
        <taxon>Spermatophyta</taxon>
        <taxon>Magnoliopsida</taxon>
        <taxon>eudicotyledons</taxon>
        <taxon>Gunneridae</taxon>
        <taxon>Pentapetalae</taxon>
        <taxon>rosids</taxon>
        <taxon>fabids</taxon>
        <taxon>Fagales</taxon>
        <taxon>Fagaceae</taxon>
        <taxon>Lithocarpus</taxon>
    </lineage>
</organism>
<evidence type="ECO:0000313" key="4">
    <source>
        <dbReference type="EMBL" id="KAL0010851.1"/>
    </source>
</evidence>